<dbReference type="CDD" id="cd09107">
    <property type="entry name" value="PLDc_vPLD3_4_5_like_2"/>
    <property type="match status" value="1"/>
</dbReference>
<dbReference type="RefSeq" id="XP_022249098.1">
    <property type="nucleotide sequence ID" value="XM_022393390.1"/>
</dbReference>
<dbReference type="Pfam" id="PF00614">
    <property type="entry name" value="PLDc"/>
    <property type="match status" value="1"/>
</dbReference>
<dbReference type="InterPro" id="IPR050874">
    <property type="entry name" value="Diverse_PLD-related"/>
</dbReference>
<dbReference type="PANTHER" id="PTHR10185:SF17">
    <property type="entry name" value="GM01519P-RELATED"/>
    <property type="match status" value="1"/>
</dbReference>
<protein>
    <submittedName>
        <fullName evidence="5">Phospholipase D3-like isoform X1</fullName>
    </submittedName>
</protein>
<dbReference type="InterPro" id="IPR032803">
    <property type="entry name" value="PLDc_3"/>
</dbReference>
<dbReference type="Pfam" id="PF13918">
    <property type="entry name" value="PLDc_3"/>
    <property type="match status" value="1"/>
</dbReference>
<reference evidence="5" key="1">
    <citation type="submission" date="2025-08" db="UniProtKB">
        <authorList>
            <consortium name="RefSeq"/>
        </authorList>
    </citation>
    <scope>IDENTIFICATION</scope>
    <source>
        <tissue evidence="5">Muscle</tissue>
    </source>
</reference>
<dbReference type="Gene3D" id="3.30.870.10">
    <property type="entry name" value="Endonuclease Chain A"/>
    <property type="match status" value="2"/>
</dbReference>
<keyword evidence="2" id="KW-0812">Transmembrane</keyword>
<name>A0ABM1SZP2_LIMPO</name>
<evidence type="ECO:0000256" key="1">
    <source>
        <dbReference type="ARBA" id="ARBA00008664"/>
    </source>
</evidence>
<feature type="transmembrane region" description="Helical" evidence="2">
    <location>
        <begin position="52"/>
        <end position="71"/>
    </location>
</feature>
<dbReference type="Proteomes" id="UP000694941">
    <property type="component" value="Unplaced"/>
</dbReference>
<dbReference type="CDD" id="cd09106">
    <property type="entry name" value="PLDc_vPLD3_4_5_like_1"/>
    <property type="match status" value="1"/>
</dbReference>
<dbReference type="SUPFAM" id="SSF56024">
    <property type="entry name" value="Phospholipase D/nuclease"/>
    <property type="match status" value="2"/>
</dbReference>
<keyword evidence="2" id="KW-1133">Transmembrane helix</keyword>
<comment type="similarity">
    <text evidence="1">Belongs to the phospholipase D family.</text>
</comment>
<organism evidence="4 5">
    <name type="scientific">Limulus polyphemus</name>
    <name type="common">Atlantic horseshoe crab</name>
    <dbReference type="NCBI Taxonomy" id="6850"/>
    <lineage>
        <taxon>Eukaryota</taxon>
        <taxon>Metazoa</taxon>
        <taxon>Ecdysozoa</taxon>
        <taxon>Arthropoda</taxon>
        <taxon>Chelicerata</taxon>
        <taxon>Merostomata</taxon>
        <taxon>Xiphosura</taxon>
        <taxon>Limulidae</taxon>
        <taxon>Limulus</taxon>
    </lineage>
</organism>
<feature type="domain" description="PLD phosphodiesterase" evidence="3">
    <location>
        <begin position="429"/>
        <end position="455"/>
    </location>
</feature>
<evidence type="ECO:0000259" key="3">
    <source>
        <dbReference type="PROSITE" id="PS50035"/>
    </source>
</evidence>
<dbReference type="GeneID" id="106465099"/>
<proteinExistence type="inferred from homology"/>
<keyword evidence="2" id="KW-0472">Membrane</keyword>
<sequence>MGINISSVYKQTVIERTGKLDAGEFELQFFDSRYMLKEEDEEKWSGWLKPSCIPITIILILIILVVLLPLLDHEKNDDNATAGLNNLKYLRRNCSNTCVFQLVESIPENMTYTKGSPLHPSVFHGWLDLIEKAQNTIDIASFYWTLQDSDVTPDPSAWEGEHVFQELLHAGTRRGIHIRIAQNKPSIYQPNYDTEYLVRKGAAKVHSVDFDRLIGAGVLHTKMWLIDSQHFYIGSANMDWRSLTQVKELGVIVYNCSCLATDLAKIFEVYWMLGKKGADIPSTWPSSLYTNINAETPLAVSMNDTLTSVYLSSSPPQFCPNGRTNDIDSILDVISKAQKYIYVAVMDYFPSTLYTENKRYWPIIDDALRKAAVERQIHVRLLASWWNHTRSSMIYFLRSLAVLNSSDSYIEVKLFIVPSYSEAQGKIPFARVNHNKYMVTDNSAYIGTSNWSGDYFINTGGIGFILNQSQTGTASSQPITEQLTAVFERDWFSEFAHSLSEFEEYG</sequence>
<dbReference type="PROSITE" id="PS50035">
    <property type="entry name" value="PLD"/>
    <property type="match status" value="2"/>
</dbReference>
<dbReference type="InterPro" id="IPR001736">
    <property type="entry name" value="PLipase_D/transphosphatidylase"/>
</dbReference>
<dbReference type="SMART" id="SM00155">
    <property type="entry name" value="PLDc"/>
    <property type="match status" value="2"/>
</dbReference>
<accession>A0ABM1SZP2</accession>
<gene>
    <name evidence="5" type="primary">LOC106465099</name>
</gene>
<evidence type="ECO:0000256" key="2">
    <source>
        <dbReference type="SAM" id="Phobius"/>
    </source>
</evidence>
<evidence type="ECO:0000313" key="4">
    <source>
        <dbReference type="Proteomes" id="UP000694941"/>
    </source>
</evidence>
<feature type="domain" description="PLD phosphodiesterase" evidence="3">
    <location>
        <begin position="215"/>
        <end position="242"/>
    </location>
</feature>
<keyword evidence="4" id="KW-1185">Reference proteome</keyword>
<dbReference type="PANTHER" id="PTHR10185">
    <property type="entry name" value="PHOSPHOLIPASE D - RELATED"/>
    <property type="match status" value="1"/>
</dbReference>
<evidence type="ECO:0000313" key="5">
    <source>
        <dbReference type="RefSeq" id="XP_022249098.1"/>
    </source>
</evidence>